<dbReference type="PANTHER" id="PTHR42942:SF1">
    <property type="entry name" value="ALKYLTRANSFERASE-LIKE PROTEIN 1"/>
    <property type="match status" value="1"/>
</dbReference>
<keyword evidence="1" id="KW-0227">DNA damage</keyword>
<dbReference type="Pfam" id="PF01035">
    <property type="entry name" value="DNA_binding_1"/>
    <property type="match status" value="1"/>
</dbReference>
<accession>A0A418PTG9</accession>
<dbReference type="GO" id="GO:0003824">
    <property type="term" value="F:catalytic activity"/>
    <property type="evidence" value="ECO:0007669"/>
    <property type="project" value="InterPro"/>
</dbReference>
<sequence>MNSEKPNYFDLVYQVVREIPKGRVTSYGTIAHYLGLKSGARMVGYAMNAAHAMPDIPAQRVVNRQGLLTGKNHFGTPTRMQELLEADGVKVENDRVIDFEKIFWDPDKELGL</sequence>
<dbReference type="CDD" id="cd06445">
    <property type="entry name" value="ATase"/>
    <property type="match status" value="1"/>
</dbReference>
<evidence type="ECO:0000256" key="1">
    <source>
        <dbReference type="ARBA" id="ARBA00022763"/>
    </source>
</evidence>
<evidence type="ECO:0000259" key="2">
    <source>
        <dbReference type="Pfam" id="PF01035"/>
    </source>
</evidence>
<evidence type="ECO:0000313" key="3">
    <source>
        <dbReference type="EMBL" id="RIW16368.1"/>
    </source>
</evidence>
<comment type="caution">
    <text evidence="3">The sequence shown here is derived from an EMBL/GenBank/DDBJ whole genome shotgun (WGS) entry which is preliminary data.</text>
</comment>
<proteinExistence type="predicted"/>
<dbReference type="Proteomes" id="UP000283522">
    <property type="component" value="Unassembled WGS sequence"/>
</dbReference>
<dbReference type="InterPro" id="IPR036217">
    <property type="entry name" value="MethylDNA_cys_MeTrfase_DNAb"/>
</dbReference>
<protein>
    <submittedName>
        <fullName evidence="3">MGMT family protein</fullName>
    </submittedName>
</protein>
<dbReference type="GO" id="GO:0006281">
    <property type="term" value="P:DNA repair"/>
    <property type="evidence" value="ECO:0007669"/>
    <property type="project" value="InterPro"/>
</dbReference>
<gene>
    <name evidence="3" type="ORF">D0X99_08375</name>
</gene>
<feature type="domain" description="Methylated-DNA-[protein]-cysteine S-methyltransferase DNA binding" evidence="2">
    <location>
        <begin position="10"/>
        <end position="89"/>
    </location>
</feature>
<dbReference type="InterPro" id="IPR036388">
    <property type="entry name" value="WH-like_DNA-bd_sf"/>
</dbReference>
<dbReference type="OrthoDB" id="9132167at2"/>
<dbReference type="InterPro" id="IPR052520">
    <property type="entry name" value="ATL_DNA_repair"/>
</dbReference>
<organism evidence="3 4">
    <name type="scientific">Algoriphagus lacus</name>
    <dbReference type="NCBI Taxonomy" id="2056311"/>
    <lineage>
        <taxon>Bacteria</taxon>
        <taxon>Pseudomonadati</taxon>
        <taxon>Bacteroidota</taxon>
        <taxon>Cytophagia</taxon>
        <taxon>Cytophagales</taxon>
        <taxon>Cyclobacteriaceae</taxon>
        <taxon>Algoriphagus</taxon>
    </lineage>
</organism>
<dbReference type="Gene3D" id="1.10.10.10">
    <property type="entry name" value="Winged helix-like DNA-binding domain superfamily/Winged helix DNA-binding domain"/>
    <property type="match status" value="1"/>
</dbReference>
<dbReference type="EMBL" id="QXML01000003">
    <property type="protein sequence ID" value="RIW16368.1"/>
    <property type="molecule type" value="Genomic_DNA"/>
</dbReference>
<dbReference type="RefSeq" id="WP_119477223.1">
    <property type="nucleotide sequence ID" value="NZ_QXML01000003.1"/>
</dbReference>
<evidence type="ECO:0000313" key="4">
    <source>
        <dbReference type="Proteomes" id="UP000283522"/>
    </source>
</evidence>
<reference evidence="3 4" key="1">
    <citation type="submission" date="2018-09" db="EMBL/GenBank/DDBJ databases">
        <authorList>
            <person name="Wang X."/>
            <person name="Du Z."/>
        </authorList>
    </citation>
    <scope>NUCLEOTIDE SEQUENCE [LARGE SCALE GENOMIC DNA]</scope>
    <source>
        <strain evidence="3 4">N3</strain>
    </source>
</reference>
<dbReference type="PANTHER" id="PTHR42942">
    <property type="entry name" value="6-O-METHYLGUANINE DNA METHYLTRANSFERASE"/>
    <property type="match status" value="1"/>
</dbReference>
<keyword evidence="4" id="KW-1185">Reference proteome</keyword>
<dbReference type="AlphaFoldDB" id="A0A418PTG9"/>
<name>A0A418PTG9_9BACT</name>
<dbReference type="InterPro" id="IPR014048">
    <property type="entry name" value="MethylDNA_cys_MeTrfase_DNA-bd"/>
</dbReference>
<dbReference type="SUPFAM" id="SSF46767">
    <property type="entry name" value="Methylated DNA-protein cysteine methyltransferase, C-terminal domain"/>
    <property type="match status" value="1"/>
</dbReference>